<dbReference type="GeneID" id="93293862"/>
<dbReference type="GO" id="GO:0047590">
    <property type="term" value="F:5-dehydro-2-deoxygluconokinase activity"/>
    <property type="evidence" value="ECO:0007669"/>
    <property type="project" value="UniProtKB-EC"/>
</dbReference>
<gene>
    <name evidence="8" type="primary">iolC</name>
    <name evidence="8" type="ORF">NCTC11370_02974</name>
</gene>
<keyword evidence="4 8" id="KW-0418">Kinase</keyword>
<dbReference type="InterPro" id="IPR014710">
    <property type="entry name" value="RmlC-like_jellyroll"/>
</dbReference>
<dbReference type="OrthoDB" id="9792663at2"/>
<dbReference type="SUPFAM" id="SSF51182">
    <property type="entry name" value="RmlC-like cupins"/>
    <property type="match status" value="1"/>
</dbReference>
<evidence type="ECO:0000256" key="3">
    <source>
        <dbReference type="ARBA" id="ARBA00022741"/>
    </source>
</evidence>
<dbReference type="GO" id="GO:0005524">
    <property type="term" value="F:ATP binding"/>
    <property type="evidence" value="ECO:0007669"/>
    <property type="project" value="UniProtKB-KW"/>
</dbReference>
<protein>
    <submittedName>
        <fullName evidence="8">5-dehydro-2-deoxygluconokinase</fullName>
        <ecNumber evidence="8">2.7.1.92</ecNumber>
    </submittedName>
</protein>
<organism evidence="8 9">
    <name type="scientific">Fluoribacter dumoffii</name>
    <dbReference type="NCBI Taxonomy" id="463"/>
    <lineage>
        <taxon>Bacteria</taxon>
        <taxon>Pseudomonadati</taxon>
        <taxon>Pseudomonadota</taxon>
        <taxon>Gammaproteobacteria</taxon>
        <taxon>Legionellales</taxon>
        <taxon>Legionellaceae</taxon>
        <taxon>Fluoribacter</taxon>
    </lineage>
</organism>
<feature type="domain" description="Carbohydrate kinase PfkB" evidence="7">
    <location>
        <begin position="16"/>
        <end position="325"/>
    </location>
</feature>
<dbReference type="InterPro" id="IPR029056">
    <property type="entry name" value="Ribokinase-like"/>
</dbReference>
<dbReference type="PANTHER" id="PTHR43085">
    <property type="entry name" value="HEXOKINASE FAMILY MEMBER"/>
    <property type="match status" value="1"/>
</dbReference>
<dbReference type="InterPro" id="IPR011611">
    <property type="entry name" value="PfkB_dom"/>
</dbReference>
<dbReference type="AlphaFoldDB" id="A0A377GDI8"/>
<evidence type="ECO:0000256" key="2">
    <source>
        <dbReference type="ARBA" id="ARBA00022679"/>
    </source>
</evidence>
<evidence type="ECO:0000256" key="5">
    <source>
        <dbReference type="ARBA" id="ARBA00022840"/>
    </source>
</evidence>
<dbReference type="NCBIfam" id="TIGR04382">
    <property type="entry name" value="myo_inos_iolC_N"/>
    <property type="match status" value="1"/>
</dbReference>
<dbReference type="Gene3D" id="2.60.120.10">
    <property type="entry name" value="Jelly Rolls"/>
    <property type="match status" value="2"/>
</dbReference>
<comment type="similarity">
    <text evidence="1">Belongs to the carbohydrate kinase PfkB family.</text>
</comment>
<dbReference type="InterPro" id="IPR002173">
    <property type="entry name" value="Carboh/pur_kinase_PfkB_CS"/>
</dbReference>
<sequence length="634" mass="71373">MSYPSFYCDMNRPFDLICMGRVAVDLYAEQIGASLSDAQTFRKYLGGCAGNIAVGAARLGLKCMMFSCIGQDEMGLFLKNELIHEGVNTDLLEETKNHLTGLVLLGIKPPHEFPLMFYRTDCADMQLKPQQISKDKLQQAKAILVTGTGLSTESMLHTTKEVIQRARQAETAVILDLDYRPVLWGLTAAGDGETRYQSSQKVSETYQQILSFCDLIVGTEEEICIAGGADEVQHALKKIREFTQAPVVLKRGEKGSEVYFSGTHQPLLTKPFPVEVLNVLGAGDGFMAGLLSALLQGKSWEIATAYANASGALVVTRHGCAPAIPYKEELDYFIQHFAEDPQIWKSAYLNQLHQKQGMHNAPLLIKKPQGFAPGRNAIVTMHPSSHCGMNFSSLKLDAGQKYRFNEQYEFAALLMTGKVVFYYEQQSEYAERYDYFSQDPIVLHCPSGQNAAVEALSDCEILLIETENRAFFAPCLFHQATLVELDNRGKNILDDSSYRIVRTVFDKRNRPESNLVVGEIITFQGRWSSYPSHYHEQPEIYHYRFSEPQGYAFGENGEEVLRIENYDTYQIAPGQSHAHCTAPGYALYTLWFIRHLEDNPYAMPTFVKEHEWTRTSKANNRVWKMNHNNEGTGS</sequence>
<dbReference type="Pfam" id="PF04962">
    <property type="entry name" value="KduI"/>
    <property type="match status" value="1"/>
</dbReference>
<dbReference type="Gene3D" id="2.20.150.10">
    <property type="entry name" value="putative 5-dehydro-2- deoxygluconokinase"/>
    <property type="match status" value="1"/>
</dbReference>
<dbReference type="EC" id="2.7.1.92" evidence="8"/>
<keyword evidence="5" id="KW-0067">ATP-binding</keyword>
<keyword evidence="6" id="KW-0413">Isomerase</keyword>
<evidence type="ECO:0000256" key="4">
    <source>
        <dbReference type="ARBA" id="ARBA00022777"/>
    </source>
</evidence>
<reference evidence="8 9" key="1">
    <citation type="submission" date="2018-06" db="EMBL/GenBank/DDBJ databases">
        <authorList>
            <consortium name="Pathogen Informatics"/>
            <person name="Doyle S."/>
        </authorList>
    </citation>
    <scope>NUCLEOTIDE SEQUENCE [LARGE SCALE GENOMIC DNA]</scope>
    <source>
        <strain evidence="8 9">NCTC11370</strain>
    </source>
</reference>
<dbReference type="InterPro" id="IPR030830">
    <property type="entry name" value="Myo_inos_IolC"/>
</dbReference>
<dbReference type="SUPFAM" id="SSF53613">
    <property type="entry name" value="Ribokinase-like"/>
    <property type="match status" value="1"/>
</dbReference>
<keyword evidence="9" id="KW-1185">Reference proteome</keyword>
<keyword evidence="3" id="KW-0547">Nucleotide-binding</keyword>
<dbReference type="InterPro" id="IPR023314">
    <property type="entry name" value="Myo_inos_IolC-like_sf"/>
</dbReference>
<dbReference type="Gene3D" id="3.40.1190.20">
    <property type="match status" value="1"/>
</dbReference>
<dbReference type="Pfam" id="PF00294">
    <property type="entry name" value="PfkB"/>
    <property type="match status" value="1"/>
</dbReference>
<keyword evidence="2 8" id="KW-0808">Transferase</keyword>
<dbReference type="PROSITE" id="PS00584">
    <property type="entry name" value="PFKB_KINASES_2"/>
    <property type="match status" value="1"/>
</dbReference>
<dbReference type="RefSeq" id="WP_010654993.1">
    <property type="nucleotide sequence ID" value="NZ_JAPHOS010000001.1"/>
</dbReference>
<evidence type="ECO:0000313" key="8">
    <source>
        <dbReference type="EMBL" id="STO22872.1"/>
    </source>
</evidence>
<dbReference type="InterPro" id="IPR021120">
    <property type="entry name" value="KduI/IolB_isomerase"/>
</dbReference>
<accession>A0A377GDI8</accession>
<proteinExistence type="inferred from homology"/>
<dbReference type="CDD" id="cd01166">
    <property type="entry name" value="KdgK"/>
    <property type="match status" value="1"/>
</dbReference>
<dbReference type="PANTHER" id="PTHR43085:SF49">
    <property type="entry name" value="5-DEHYDRO-2-DEOXYGLUCONOKINASE"/>
    <property type="match status" value="1"/>
</dbReference>
<evidence type="ECO:0000313" key="9">
    <source>
        <dbReference type="Proteomes" id="UP000254554"/>
    </source>
</evidence>
<dbReference type="InterPro" id="IPR050306">
    <property type="entry name" value="PfkB_Carbo_kinase"/>
</dbReference>
<dbReference type="InterPro" id="IPR011051">
    <property type="entry name" value="RmlC_Cupin_sf"/>
</dbReference>
<evidence type="ECO:0000256" key="6">
    <source>
        <dbReference type="ARBA" id="ARBA00023235"/>
    </source>
</evidence>
<dbReference type="Proteomes" id="UP000254554">
    <property type="component" value="Unassembled WGS sequence"/>
</dbReference>
<name>A0A377GDI8_9GAMM</name>
<evidence type="ECO:0000259" key="7">
    <source>
        <dbReference type="Pfam" id="PF00294"/>
    </source>
</evidence>
<dbReference type="STRING" id="1094715.GCA_000236165_02960"/>
<evidence type="ECO:0000256" key="1">
    <source>
        <dbReference type="ARBA" id="ARBA00010688"/>
    </source>
</evidence>
<dbReference type="EMBL" id="UGGT01000001">
    <property type="protein sequence ID" value="STO22872.1"/>
    <property type="molecule type" value="Genomic_DNA"/>
</dbReference>
<dbReference type="GO" id="GO:0016861">
    <property type="term" value="F:intramolecular oxidoreductase activity, interconverting aldoses and ketoses"/>
    <property type="evidence" value="ECO:0007669"/>
    <property type="project" value="InterPro"/>
</dbReference>